<feature type="region of interest" description="Disordered" evidence="1">
    <location>
        <begin position="34"/>
        <end position="60"/>
    </location>
</feature>
<name>A0A409X600_PSICY</name>
<keyword evidence="3" id="KW-1185">Reference proteome</keyword>
<evidence type="ECO:0000313" key="2">
    <source>
        <dbReference type="EMBL" id="PPQ86124.1"/>
    </source>
</evidence>
<sequence length="222" mass="25242">MNVRVSMGPITRPASKIQHTTACITCLKQISNSAAQRKNANKENSVASNGEEEEDEDTSQITEADLETFLNLISEAEDTHTFTALNSRRQQKPQKKGSIDAKHHDKDCMDTFKCEGWIHITLTDGDDTAFIKFKHRDDHVPYWNIDVPDEIQSFVHANLSLSPTQLWDAILQKIPTPSFSCKSIYHIWHKNSSHQWKKDFDEVKSSRILIEKAAKHTADIGL</sequence>
<dbReference type="EMBL" id="NHYD01002554">
    <property type="protein sequence ID" value="PPQ86124.1"/>
    <property type="molecule type" value="Genomic_DNA"/>
</dbReference>
<proteinExistence type="predicted"/>
<dbReference type="Proteomes" id="UP000283269">
    <property type="component" value="Unassembled WGS sequence"/>
</dbReference>
<dbReference type="AlphaFoldDB" id="A0A409X600"/>
<organism evidence="2 3">
    <name type="scientific">Psilocybe cyanescens</name>
    <dbReference type="NCBI Taxonomy" id="93625"/>
    <lineage>
        <taxon>Eukaryota</taxon>
        <taxon>Fungi</taxon>
        <taxon>Dikarya</taxon>
        <taxon>Basidiomycota</taxon>
        <taxon>Agaricomycotina</taxon>
        <taxon>Agaricomycetes</taxon>
        <taxon>Agaricomycetidae</taxon>
        <taxon>Agaricales</taxon>
        <taxon>Agaricineae</taxon>
        <taxon>Strophariaceae</taxon>
        <taxon>Psilocybe</taxon>
    </lineage>
</organism>
<protein>
    <submittedName>
        <fullName evidence="2">Uncharacterized protein</fullName>
    </submittedName>
</protein>
<dbReference type="STRING" id="93625.A0A409X600"/>
<dbReference type="OrthoDB" id="2437251at2759"/>
<feature type="compositionally biased region" description="Polar residues" evidence="1">
    <location>
        <begin position="34"/>
        <end position="48"/>
    </location>
</feature>
<dbReference type="InParanoid" id="A0A409X600"/>
<evidence type="ECO:0000313" key="3">
    <source>
        <dbReference type="Proteomes" id="UP000283269"/>
    </source>
</evidence>
<reference evidence="2 3" key="1">
    <citation type="journal article" date="2018" name="Evol. Lett.">
        <title>Horizontal gene cluster transfer increased hallucinogenic mushroom diversity.</title>
        <authorList>
            <person name="Reynolds H.T."/>
            <person name="Vijayakumar V."/>
            <person name="Gluck-Thaler E."/>
            <person name="Korotkin H.B."/>
            <person name="Matheny P.B."/>
            <person name="Slot J.C."/>
        </authorList>
    </citation>
    <scope>NUCLEOTIDE SEQUENCE [LARGE SCALE GENOMIC DNA]</scope>
    <source>
        <strain evidence="2 3">2631</strain>
    </source>
</reference>
<accession>A0A409X600</accession>
<gene>
    <name evidence="2" type="ORF">CVT25_002759</name>
</gene>
<comment type="caution">
    <text evidence="2">The sequence shown here is derived from an EMBL/GenBank/DDBJ whole genome shotgun (WGS) entry which is preliminary data.</text>
</comment>
<evidence type="ECO:0000256" key="1">
    <source>
        <dbReference type="SAM" id="MobiDB-lite"/>
    </source>
</evidence>